<reference evidence="1" key="1">
    <citation type="journal article" date="2020" name="Stud. Mycol.">
        <title>101 Dothideomycetes genomes: a test case for predicting lifestyles and emergence of pathogens.</title>
        <authorList>
            <person name="Haridas S."/>
            <person name="Albert R."/>
            <person name="Binder M."/>
            <person name="Bloem J."/>
            <person name="Labutti K."/>
            <person name="Salamov A."/>
            <person name="Andreopoulos B."/>
            <person name="Baker S."/>
            <person name="Barry K."/>
            <person name="Bills G."/>
            <person name="Bluhm B."/>
            <person name="Cannon C."/>
            <person name="Castanera R."/>
            <person name="Culley D."/>
            <person name="Daum C."/>
            <person name="Ezra D."/>
            <person name="Gonzalez J."/>
            <person name="Henrissat B."/>
            <person name="Kuo A."/>
            <person name="Liang C."/>
            <person name="Lipzen A."/>
            <person name="Lutzoni F."/>
            <person name="Magnuson J."/>
            <person name="Mondo S."/>
            <person name="Nolan M."/>
            <person name="Ohm R."/>
            <person name="Pangilinan J."/>
            <person name="Park H.-J."/>
            <person name="Ramirez L."/>
            <person name="Alfaro M."/>
            <person name="Sun H."/>
            <person name="Tritt A."/>
            <person name="Yoshinaga Y."/>
            <person name="Zwiers L.-H."/>
            <person name="Turgeon B."/>
            <person name="Goodwin S."/>
            <person name="Spatafora J."/>
            <person name="Crous P."/>
            <person name="Grigoriev I."/>
        </authorList>
    </citation>
    <scope>NUCLEOTIDE SEQUENCE</scope>
    <source>
        <strain evidence="1">CBS 115976</strain>
    </source>
</reference>
<dbReference type="AlphaFoldDB" id="A0A6A6UHV1"/>
<organism evidence="1 2">
    <name type="scientific">Microthyrium microscopicum</name>
    <dbReference type="NCBI Taxonomy" id="703497"/>
    <lineage>
        <taxon>Eukaryota</taxon>
        <taxon>Fungi</taxon>
        <taxon>Dikarya</taxon>
        <taxon>Ascomycota</taxon>
        <taxon>Pezizomycotina</taxon>
        <taxon>Dothideomycetes</taxon>
        <taxon>Dothideomycetes incertae sedis</taxon>
        <taxon>Microthyriales</taxon>
        <taxon>Microthyriaceae</taxon>
        <taxon>Microthyrium</taxon>
    </lineage>
</organism>
<gene>
    <name evidence="1" type="ORF">BT63DRAFT_452359</name>
</gene>
<dbReference type="OrthoDB" id="4392610at2759"/>
<evidence type="ECO:0000313" key="1">
    <source>
        <dbReference type="EMBL" id="KAF2671855.1"/>
    </source>
</evidence>
<proteinExistence type="predicted"/>
<accession>A0A6A6UHV1</accession>
<sequence length="137" mass="16268">MSTSVTTQTIVNSYRTLYRASLRAVQYSTPNRYLLRDRLRRAFRESPRADYEPDRIANTLSFLNAAASDTGLEHRVVKSLCHVWHGEHRQWKARSRTWTMIHSQKAKRPQVKWETQAYDNFYWTVRMLNESMGLCIK</sequence>
<dbReference type="Proteomes" id="UP000799302">
    <property type="component" value="Unassembled WGS sequence"/>
</dbReference>
<keyword evidence="2" id="KW-1185">Reference proteome</keyword>
<name>A0A6A6UHV1_9PEZI</name>
<protein>
    <submittedName>
        <fullName evidence="1">DUF1763-domain-containing protein</fullName>
    </submittedName>
</protein>
<dbReference type="EMBL" id="MU004232">
    <property type="protein sequence ID" value="KAF2671855.1"/>
    <property type="molecule type" value="Genomic_DNA"/>
</dbReference>
<evidence type="ECO:0000313" key="2">
    <source>
        <dbReference type="Proteomes" id="UP000799302"/>
    </source>
</evidence>